<dbReference type="InterPro" id="IPR009362">
    <property type="entry name" value="YhcG_C"/>
</dbReference>
<accession>A0A3R8G8G2</accession>
<evidence type="ECO:0000313" key="3">
    <source>
        <dbReference type="EMBL" id="RRF88298.1"/>
    </source>
</evidence>
<dbReference type="EMBL" id="QXEN01000001">
    <property type="protein sequence ID" value="RRF88298.1"/>
    <property type="molecule type" value="Genomic_DNA"/>
</dbReference>
<comment type="caution">
    <text evidence="3">The sequence shown here is derived from an EMBL/GenBank/DDBJ whole genome shotgun (WGS) entry which is preliminary data.</text>
</comment>
<feature type="domain" description="YhcG N-terminal" evidence="2">
    <location>
        <begin position="20"/>
        <end position="188"/>
    </location>
</feature>
<dbReference type="InterPro" id="IPR041527">
    <property type="entry name" value="YhcG_N"/>
</dbReference>
<dbReference type="Pfam" id="PF06250">
    <property type="entry name" value="YhcG_C"/>
    <property type="match status" value="1"/>
</dbReference>
<sequence>MDNNIKIATDNGSGSLFDKIVSLIEQARARVATAVNTAEVYTKFHIGQFIIENEQGGLERAAYGKAVLKDLSLKLTKRFGNGWSVENLTLFRKFYLTYSSHSNGETKIVNSVCEIGEVEKGKPCLSNSTIVRSAIDTTPSFRLSWSHYLVLMRIKDEKARSFYEIECTQQNWSVRQLQRQYNSSLYERLALSRNKAEVIRLATEGQTIEKSADVIKNPLSLEFLGLKPDESYSESKLEGAIISRMKDFLLEMGKGFLFEARQKRFTFEEEFFYVDLVLYNRLLQCYCLIDFKIDKLTHQDLGQMQMYVNYFDRYVKQAFEKPTIGILICREKKDALVELTLPKNANIYATEYQLYLPDKQLLESKLKEWIDEYEEDDNITE</sequence>
<gene>
    <name evidence="3" type="ORF">D2S45_00065</name>
</gene>
<feature type="domain" description="YhcG PDDEXK nuclease" evidence="1">
    <location>
        <begin position="213"/>
        <end position="366"/>
    </location>
</feature>
<name>A0A3R8G8G2_PREIN</name>
<dbReference type="InterPro" id="IPR053148">
    <property type="entry name" value="PD-DEXK-like_domain"/>
</dbReference>
<evidence type="ECO:0000313" key="4">
    <source>
        <dbReference type="Proteomes" id="UP000283868"/>
    </source>
</evidence>
<dbReference type="AlphaFoldDB" id="A0A3R8G8G2"/>
<dbReference type="Pfam" id="PF17761">
    <property type="entry name" value="DUF1016_N"/>
    <property type="match status" value="1"/>
</dbReference>
<dbReference type="PANTHER" id="PTHR30547">
    <property type="entry name" value="UNCHARACTERIZED PROTEIN YHCG-RELATED"/>
    <property type="match status" value="1"/>
</dbReference>
<dbReference type="PANTHER" id="PTHR30547:SF5">
    <property type="entry name" value="NUCLEASE YHCG-RELATED"/>
    <property type="match status" value="1"/>
</dbReference>
<evidence type="ECO:0000259" key="2">
    <source>
        <dbReference type="Pfam" id="PF17761"/>
    </source>
</evidence>
<dbReference type="RefSeq" id="WP_045167300.1">
    <property type="nucleotide sequence ID" value="NZ_QXEM01000001.1"/>
</dbReference>
<protein>
    <submittedName>
        <fullName evidence="3">DUF1016 domain-containing protein</fullName>
    </submittedName>
</protein>
<dbReference type="InterPro" id="IPR011856">
    <property type="entry name" value="tRNA_endonuc-like_dom_sf"/>
</dbReference>
<dbReference type="Gene3D" id="3.40.1350.10">
    <property type="match status" value="1"/>
</dbReference>
<dbReference type="Proteomes" id="UP000283868">
    <property type="component" value="Unassembled WGS sequence"/>
</dbReference>
<organism evidence="3 4">
    <name type="scientific">Prevotella intermedia</name>
    <dbReference type="NCBI Taxonomy" id="28131"/>
    <lineage>
        <taxon>Bacteria</taxon>
        <taxon>Pseudomonadati</taxon>
        <taxon>Bacteroidota</taxon>
        <taxon>Bacteroidia</taxon>
        <taxon>Bacteroidales</taxon>
        <taxon>Prevotellaceae</taxon>
        <taxon>Prevotella</taxon>
    </lineage>
</organism>
<keyword evidence="4" id="KW-1185">Reference proteome</keyword>
<proteinExistence type="predicted"/>
<reference evidence="3 4" key="1">
    <citation type="submission" date="2018-08" db="EMBL/GenBank/DDBJ databases">
        <title>Comparative analysis of Prevotella intermedia strains.</title>
        <authorList>
            <person name="Moon J.-H."/>
            <person name="Lee J.-H."/>
        </authorList>
    </citation>
    <scope>NUCLEOTIDE SEQUENCE [LARGE SCALE GENOMIC DNA]</scope>
    <source>
        <strain evidence="3 4">ATCC 15033</strain>
    </source>
</reference>
<dbReference type="GO" id="GO:0003676">
    <property type="term" value="F:nucleic acid binding"/>
    <property type="evidence" value="ECO:0007669"/>
    <property type="project" value="InterPro"/>
</dbReference>
<evidence type="ECO:0000259" key="1">
    <source>
        <dbReference type="Pfam" id="PF06250"/>
    </source>
</evidence>